<gene>
    <name evidence="1" type="ORF">FXV83_03620</name>
</gene>
<dbReference type="AlphaFoldDB" id="A0A5S4YWE3"/>
<sequence length="88" mass="9740">MAKARSCQLAPQVLPVAMDPGLRRDDTENAAPALLDQTFGTINATNLKRAHALQESGKSHARTFLFEHDLVGRPLHAFPDHVLARRRC</sequence>
<keyword evidence="2" id="KW-1185">Reference proteome</keyword>
<dbReference type="Proteomes" id="UP000324797">
    <property type="component" value="Unassembled WGS sequence"/>
</dbReference>
<protein>
    <submittedName>
        <fullName evidence="1">Uncharacterized protein</fullName>
    </submittedName>
</protein>
<organism evidence="1 2">
    <name type="scientific">Bradyrhizobium hipponense</name>
    <dbReference type="NCBI Taxonomy" id="2605638"/>
    <lineage>
        <taxon>Bacteria</taxon>
        <taxon>Pseudomonadati</taxon>
        <taxon>Pseudomonadota</taxon>
        <taxon>Alphaproteobacteria</taxon>
        <taxon>Hyphomicrobiales</taxon>
        <taxon>Nitrobacteraceae</taxon>
        <taxon>Bradyrhizobium</taxon>
    </lineage>
</organism>
<evidence type="ECO:0000313" key="2">
    <source>
        <dbReference type="Proteomes" id="UP000324797"/>
    </source>
</evidence>
<name>A0A5S4YWE3_9BRAD</name>
<evidence type="ECO:0000313" key="1">
    <source>
        <dbReference type="EMBL" id="TYO67865.1"/>
    </source>
</evidence>
<proteinExistence type="predicted"/>
<accession>A0A5S4YWE3</accession>
<dbReference type="EMBL" id="VSTH01000014">
    <property type="protein sequence ID" value="TYO67865.1"/>
    <property type="molecule type" value="Genomic_DNA"/>
</dbReference>
<comment type="caution">
    <text evidence="1">The sequence shown here is derived from an EMBL/GenBank/DDBJ whole genome shotgun (WGS) entry which is preliminary data.</text>
</comment>
<reference evidence="1 2" key="1">
    <citation type="submission" date="2019-08" db="EMBL/GenBank/DDBJ databases">
        <title>Bradyrhizobium hipponensis sp. nov., a rhizobium isolated from a Lupinus angustifolius root nodule in Tunisia.</title>
        <authorList>
            <person name="Off K."/>
            <person name="Rejili M."/>
            <person name="Mars M."/>
            <person name="Brachmann A."/>
            <person name="Marin M."/>
        </authorList>
    </citation>
    <scope>NUCLEOTIDE SEQUENCE [LARGE SCALE GENOMIC DNA]</scope>
    <source>
        <strain evidence="2">aSej3</strain>
    </source>
</reference>